<evidence type="ECO:0000313" key="3">
    <source>
        <dbReference type="Proteomes" id="UP000712281"/>
    </source>
</evidence>
<dbReference type="InterPro" id="IPR021109">
    <property type="entry name" value="Peptidase_aspartic_dom_sf"/>
</dbReference>
<feature type="region of interest" description="Disordered" evidence="1">
    <location>
        <begin position="57"/>
        <end position="77"/>
    </location>
</feature>
<evidence type="ECO:0000313" key="2">
    <source>
        <dbReference type="EMBL" id="KAF2620783.1"/>
    </source>
</evidence>
<feature type="compositionally biased region" description="Polar residues" evidence="1">
    <location>
        <begin position="65"/>
        <end position="74"/>
    </location>
</feature>
<organism evidence="2 3">
    <name type="scientific">Brassica cretica</name>
    <name type="common">Mustard</name>
    <dbReference type="NCBI Taxonomy" id="69181"/>
    <lineage>
        <taxon>Eukaryota</taxon>
        <taxon>Viridiplantae</taxon>
        <taxon>Streptophyta</taxon>
        <taxon>Embryophyta</taxon>
        <taxon>Tracheophyta</taxon>
        <taxon>Spermatophyta</taxon>
        <taxon>Magnoliopsida</taxon>
        <taxon>eudicotyledons</taxon>
        <taxon>Gunneridae</taxon>
        <taxon>Pentapetalae</taxon>
        <taxon>rosids</taxon>
        <taxon>malvids</taxon>
        <taxon>Brassicales</taxon>
        <taxon>Brassicaceae</taxon>
        <taxon>Brassiceae</taxon>
        <taxon>Brassica</taxon>
    </lineage>
</organism>
<sequence>MEETGSENSVLEAAPDAENTVDDQQEVSYMTGQGWQYKILHPNPNVRNNPHLFNYPKPGNPVDHAQNSQGQHNGYQKGYQGRTYILSQAHHNQFQNQKQQTAQQAAPAPMAAPTDEMKGLATMMQQLLQGQQIQGKALNQVTTDINSRMNHMFNDLSTKYDNVASHMRQMDIQIAQTAESVKRQHGTLPGKTDKNPKVFNAVALQSGRTLQDATPKKLSAAEKGKQKEGENPQSETAPPPDEDTDQPAETDLAPAATPVESVPLFMKGLISGKITGDGEITLISKECSAVLQNKPIKKLGDQGKFVLSVQIGKTVFACSLCDLGSSVNLMTYSIAKRLGFTDFKPTRMLNSSIFGNMEGSPYQKSSISQKRGRSLGLVLGFLLAGTWSVPVSGTWGSGSYLEVGGNYTGVFFPNSVPLIARFCRRTRGITCALKSTGVAHSQQAPLRQDSASSVSLSWIPLKPELILNPGKDRFHLT</sequence>
<dbReference type="Proteomes" id="UP000712281">
    <property type="component" value="Unassembled WGS sequence"/>
</dbReference>
<feature type="region of interest" description="Disordered" evidence="1">
    <location>
        <begin position="178"/>
        <end position="197"/>
    </location>
</feature>
<dbReference type="Gene3D" id="2.40.70.10">
    <property type="entry name" value="Acid Proteases"/>
    <property type="match status" value="1"/>
</dbReference>
<proteinExistence type="predicted"/>
<name>A0A8S9MUP8_BRACR</name>
<feature type="region of interest" description="Disordered" evidence="1">
    <location>
        <begin position="1"/>
        <end position="21"/>
    </location>
</feature>
<dbReference type="PANTHER" id="PTHR33067:SF9">
    <property type="entry name" value="RNA-DIRECTED DNA POLYMERASE"/>
    <property type="match status" value="1"/>
</dbReference>
<protein>
    <submittedName>
        <fullName evidence="2">Uncharacterized protein</fullName>
    </submittedName>
</protein>
<evidence type="ECO:0000256" key="1">
    <source>
        <dbReference type="SAM" id="MobiDB-lite"/>
    </source>
</evidence>
<gene>
    <name evidence="2" type="ORF">F2Q68_00039764</name>
</gene>
<comment type="caution">
    <text evidence="2">The sequence shown here is derived from an EMBL/GenBank/DDBJ whole genome shotgun (WGS) entry which is preliminary data.</text>
</comment>
<dbReference type="AlphaFoldDB" id="A0A8S9MUP8"/>
<feature type="region of interest" description="Disordered" evidence="1">
    <location>
        <begin position="205"/>
        <end position="249"/>
    </location>
</feature>
<feature type="compositionally biased region" description="Basic and acidic residues" evidence="1">
    <location>
        <begin position="219"/>
        <end position="230"/>
    </location>
</feature>
<dbReference type="PANTHER" id="PTHR33067">
    <property type="entry name" value="RNA-DIRECTED DNA POLYMERASE-RELATED"/>
    <property type="match status" value="1"/>
</dbReference>
<accession>A0A8S9MUP8</accession>
<reference evidence="2" key="1">
    <citation type="submission" date="2019-12" db="EMBL/GenBank/DDBJ databases">
        <title>Genome sequencing and annotation of Brassica cretica.</title>
        <authorList>
            <person name="Studholme D.J."/>
            <person name="Sarris P.F."/>
        </authorList>
    </citation>
    <scope>NUCLEOTIDE SEQUENCE</scope>
    <source>
        <strain evidence="2">PFS-001/15</strain>
        <tissue evidence="2">Leaf</tissue>
    </source>
</reference>
<dbReference type="EMBL" id="QGKW02000007">
    <property type="protein sequence ID" value="KAF2620783.1"/>
    <property type="molecule type" value="Genomic_DNA"/>
</dbReference>